<evidence type="ECO:0000313" key="11">
    <source>
        <dbReference type="EMBL" id="EFN76188.1"/>
    </source>
</evidence>
<dbReference type="GO" id="GO:0003865">
    <property type="term" value="F:3-oxo-5-alpha-steroid 4-dehydrogenase activity"/>
    <property type="evidence" value="ECO:0007669"/>
    <property type="project" value="TreeGrafter"/>
</dbReference>
<protein>
    <recommendedName>
        <fullName evidence="7 9">Polyprenal reductase</fullName>
        <ecNumber evidence="2 9">1.3.1.94</ecNumber>
    </recommendedName>
</protein>
<comment type="similarity">
    <text evidence="6 9">Belongs to the steroid 5-alpha reductase family. Polyprenal reductase subfamily.</text>
</comment>
<dbReference type="GO" id="GO:0160198">
    <property type="term" value="F:polyprenal reductase activity"/>
    <property type="evidence" value="ECO:0007669"/>
    <property type="project" value="UniProtKB-EC"/>
</dbReference>
<evidence type="ECO:0000256" key="5">
    <source>
        <dbReference type="ARBA" id="ARBA00023136"/>
    </source>
</evidence>
<keyword evidence="4 9" id="KW-1133">Transmembrane helix</keyword>
<dbReference type="InterPro" id="IPR001104">
    <property type="entry name" value="3-oxo-5_a-steroid_4-DH_C"/>
</dbReference>
<evidence type="ECO:0000259" key="10">
    <source>
        <dbReference type="Pfam" id="PF02544"/>
    </source>
</evidence>
<evidence type="ECO:0000256" key="4">
    <source>
        <dbReference type="ARBA" id="ARBA00022989"/>
    </source>
</evidence>
<feature type="transmembrane region" description="Helical" evidence="9">
    <location>
        <begin position="143"/>
        <end position="166"/>
    </location>
</feature>
<comment type="subcellular location">
    <subcellularLocation>
        <location evidence="1">Endomembrane system</location>
        <topology evidence="1">Multi-pass membrane protein</topology>
    </subcellularLocation>
    <subcellularLocation>
        <location evidence="9">Endoplasmic reticulum membrane</location>
    </subcellularLocation>
</comment>
<dbReference type="EMBL" id="GL453340">
    <property type="protein sequence ID" value="EFN76188.1"/>
    <property type="molecule type" value="Genomic_DNA"/>
</dbReference>
<dbReference type="STRING" id="610380.E2C775"/>
<feature type="transmembrane region" description="Helical" evidence="9">
    <location>
        <begin position="95"/>
        <end position="114"/>
    </location>
</feature>
<dbReference type="EC" id="1.3.1.94" evidence="2 9"/>
<keyword evidence="9" id="KW-0256">Endoplasmic reticulum</keyword>
<evidence type="ECO:0000256" key="9">
    <source>
        <dbReference type="RuleBase" id="RU367081"/>
    </source>
</evidence>
<accession>E2C775</accession>
<evidence type="ECO:0000256" key="2">
    <source>
        <dbReference type="ARBA" id="ARBA00012522"/>
    </source>
</evidence>
<dbReference type="PANTHER" id="PTHR14624">
    <property type="entry name" value="DFG10 PROTEIN"/>
    <property type="match status" value="1"/>
</dbReference>
<reference evidence="11 12" key="1">
    <citation type="journal article" date="2010" name="Science">
        <title>Genomic comparison of the ants Camponotus floridanus and Harpegnathos saltator.</title>
        <authorList>
            <person name="Bonasio R."/>
            <person name="Zhang G."/>
            <person name="Ye C."/>
            <person name="Mutti N.S."/>
            <person name="Fang X."/>
            <person name="Qin N."/>
            <person name="Donahue G."/>
            <person name="Yang P."/>
            <person name="Li Q."/>
            <person name="Li C."/>
            <person name="Zhang P."/>
            <person name="Huang Z."/>
            <person name="Berger S.L."/>
            <person name="Reinberg D."/>
            <person name="Wang J."/>
            <person name="Liebig J."/>
        </authorList>
    </citation>
    <scope>NUCLEOTIDE SEQUENCE [LARGE SCALE GENOMIC DNA]</scope>
    <source>
        <strain evidence="11 12">R22 G/1</strain>
    </source>
</reference>
<dbReference type="PANTHER" id="PTHR14624:SF0">
    <property type="entry name" value="POLYPRENOL REDUCTASE"/>
    <property type="match status" value="1"/>
</dbReference>
<keyword evidence="9" id="KW-0560">Oxidoreductase</keyword>
<sequence>MESHLPISITYIYRYGKFNANVRHTLAKKGDIPKRWFKHFYIFAASVSTVILCLISYKHLYDGKIPEIIFTLLDTLFGASRKPLGPQTNRSWNKLTTTTIACAFIFLLSTYMQLHSNFILARLRKNKDGVVVSHDYKIPFYGLFEYVSGPLQFTEILIYVMLSLILWQASTFHYVTVWVIANQIECAYLTHWWFRKNFKNYPKKRKMLIPYVW</sequence>
<evidence type="ECO:0000256" key="7">
    <source>
        <dbReference type="ARBA" id="ARBA00047186"/>
    </source>
</evidence>
<keyword evidence="3 9" id="KW-0812">Transmembrane</keyword>
<dbReference type="OMA" id="ECAYLTH"/>
<dbReference type="Pfam" id="PF02544">
    <property type="entry name" value="Steroid_dh"/>
    <property type="match status" value="1"/>
</dbReference>
<dbReference type="InParanoid" id="E2C775"/>
<dbReference type="OrthoDB" id="6499288at2759"/>
<dbReference type="Proteomes" id="UP000008237">
    <property type="component" value="Unassembled WGS sequence"/>
</dbReference>
<comment type="pathway">
    <text evidence="9">Protein modification; protein glycosylation.</text>
</comment>
<keyword evidence="12" id="KW-1185">Reference proteome</keyword>
<dbReference type="AlphaFoldDB" id="E2C775"/>
<feature type="transmembrane region" description="Helical" evidence="9">
    <location>
        <begin position="39"/>
        <end position="57"/>
    </location>
</feature>
<evidence type="ECO:0000313" key="12">
    <source>
        <dbReference type="Proteomes" id="UP000008237"/>
    </source>
</evidence>
<dbReference type="GO" id="GO:0006488">
    <property type="term" value="P:dolichol-linked oligosaccharide biosynthetic process"/>
    <property type="evidence" value="ECO:0007669"/>
    <property type="project" value="UniProtKB-UniRule"/>
</dbReference>
<feature type="transmembrane region" description="Helical" evidence="9">
    <location>
        <begin position="172"/>
        <end position="194"/>
    </location>
</feature>
<name>E2C775_HARSA</name>
<dbReference type="GO" id="GO:0016095">
    <property type="term" value="P:polyprenol catabolic process"/>
    <property type="evidence" value="ECO:0007669"/>
    <property type="project" value="UniProtKB-UniRule"/>
</dbReference>
<dbReference type="GO" id="GO:0005789">
    <property type="term" value="C:endoplasmic reticulum membrane"/>
    <property type="evidence" value="ECO:0007669"/>
    <property type="project" value="UniProtKB-SubCell"/>
</dbReference>
<proteinExistence type="inferred from homology"/>
<keyword evidence="9" id="KW-0521">NADP</keyword>
<organism evidence="12">
    <name type="scientific">Harpegnathos saltator</name>
    <name type="common">Jerdon's jumping ant</name>
    <dbReference type="NCBI Taxonomy" id="610380"/>
    <lineage>
        <taxon>Eukaryota</taxon>
        <taxon>Metazoa</taxon>
        <taxon>Ecdysozoa</taxon>
        <taxon>Arthropoda</taxon>
        <taxon>Hexapoda</taxon>
        <taxon>Insecta</taxon>
        <taxon>Pterygota</taxon>
        <taxon>Neoptera</taxon>
        <taxon>Endopterygota</taxon>
        <taxon>Hymenoptera</taxon>
        <taxon>Apocrita</taxon>
        <taxon>Aculeata</taxon>
        <taxon>Formicoidea</taxon>
        <taxon>Formicidae</taxon>
        <taxon>Ponerinae</taxon>
        <taxon>Ponerini</taxon>
        <taxon>Harpegnathos</taxon>
    </lineage>
</organism>
<evidence type="ECO:0000256" key="8">
    <source>
        <dbReference type="ARBA" id="ARBA00049427"/>
    </source>
</evidence>
<comment type="function">
    <text evidence="9">Plays a key role in early steps of protein N-linked glycosylation by being involved in the conversion of polyprenol into dolichol. Acts as a polyprenal reductase that mediates the reduction of polyprenal into dolichal in a NADP-dependent mechanism. Dolichols are required for the synthesis of dolichol-linked monosaccharides and the oligosaccharide precursor used for N-glycosylation.</text>
</comment>
<comment type="catalytic activity">
    <reaction evidence="8 9">
        <text>a di-trans,poly-cis-dolichal + NADP(+) = a di-trans,poly-cis-polyprenal + NADPH + H(+)</text>
        <dbReference type="Rhea" id="RHEA:80727"/>
        <dbReference type="Rhea" id="RHEA-COMP:19536"/>
        <dbReference type="Rhea" id="RHEA-COMP:19537"/>
        <dbReference type="ChEBI" id="CHEBI:15378"/>
        <dbReference type="ChEBI" id="CHEBI:57783"/>
        <dbReference type="ChEBI" id="CHEBI:58349"/>
        <dbReference type="ChEBI" id="CHEBI:231623"/>
        <dbReference type="ChEBI" id="CHEBI:231637"/>
        <dbReference type="EC" id="1.3.1.94"/>
    </reaction>
    <physiologicalReaction direction="right-to-left" evidence="8 9">
        <dbReference type="Rhea" id="RHEA:80729"/>
    </physiologicalReaction>
</comment>
<keyword evidence="5 9" id="KW-0472">Membrane</keyword>
<dbReference type="UniPathway" id="UPA00378"/>
<evidence type="ECO:0000256" key="1">
    <source>
        <dbReference type="ARBA" id="ARBA00004127"/>
    </source>
</evidence>
<dbReference type="PROSITE" id="PS50244">
    <property type="entry name" value="S5A_REDUCTASE"/>
    <property type="match status" value="1"/>
</dbReference>
<evidence type="ECO:0000256" key="6">
    <source>
        <dbReference type="ARBA" id="ARBA00046320"/>
    </source>
</evidence>
<dbReference type="GO" id="GO:0102389">
    <property type="term" value="F:polyprenol reductase activity"/>
    <property type="evidence" value="ECO:0007669"/>
    <property type="project" value="UniProtKB-UniRule"/>
</dbReference>
<dbReference type="InterPro" id="IPR039698">
    <property type="entry name" value="Dfg10/SRD5A3"/>
</dbReference>
<feature type="domain" description="3-oxo-5-alpha-steroid 4-dehydrogenase C-terminal" evidence="10">
    <location>
        <begin position="90"/>
        <end position="213"/>
    </location>
</feature>
<dbReference type="FunCoup" id="E2C775">
    <property type="interactions" value="1001"/>
</dbReference>
<gene>
    <name evidence="11" type="ORF">EAI_05583</name>
</gene>
<evidence type="ECO:0000256" key="3">
    <source>
        <dbReference type="ARBA" id="ARBA00022692"/>
    </source>
</evidence>